<keyword evidence="4" id="KW-0187">Copper transport</keyword>
<accession>A0A5J4NS58</accession>
<feature type="non-terminal residue" evidence="5">
    <location>
        <position position="112"/>
    </location>
</feature>
<keyword evidence="4" id="KW-0813">Transport</keyword>
<protein>
    <recommendedName>
        <fullName evidence="4">Copper transport protein</fullName>
    </recommendedName>
</protein>
<evidence type="ECO:0000313" key="5">
    <source>
        <dbReference type="EMBL" id="KAA3678465.1"/>
    </source>
</evidence>
<keyword evidence="6" id="KW-1185">Reference proteome</keyword>
<keyword evidence="3 4" id="KW-0472">Membrane</keyword>
<name>A0A5J4NS58_9TREM</name>
<evidence type="ECO:0000256" key="2">
    <source>
        <dbReference type="ARBA" id="ARBA00022989"/>
    </source>
</evidence>
<sequence>MTMSACGQTPRNDTEPKLILISLLPVVFVRFFYSISFRAAIMSHAEHMKMMPTSVDTHKANSRTSMMHMKMYFNTDLPFILLFGPWEIDSIGKLIGAFIGVLLLAALYEACS</sequence>
<feature type="transmembrane region" description="Helical" evidence="4">
    <location>
        <begin position="94"/>
        <end position="111"/>
    </location>
</feature>
<keyword evidence="1 4" id="KW-0812">Transmembrane</keyword>
<dbReference type="Pfam" id="PF04145">
    <property type="entry name" value="Ctr"/>
    <property type="match status" value="1"/>
</dbReference>
<gene>
    <name evidence="5" type="ORF">DEA37_0002885</name>
</gene>
<comment type="similarity">
    <text evidence="4">Belongs to the copper transporter (Ctr) (TC 1.A.56) family. SLC31A subfamily.</text>
</comment>
<dbReference type="Proteomes" id="UP000324629">
    <property type="component" value="Unassembled WGS sequence"/>
</dbReference>
<feature type="transmembrane region" description="Helical" evidence="4">
    <location>
        <begin position="18"/>
        <end position="41"/>
    </location>
</feature>
<evidence type="ECO:0000256" key="4">
    <source>
        <dbReference type="RuleBase" id="RU367022"/>
    </source>
</evidence>
<keyword evidence="2 4" id="KW-1133">Transmembrane helix</keyword>
<keyword evidence="4" id="KW-0406">Ion transport</keyword>
<dbReference type="InterPro" id="IPR007274">
    <property type="entry name" value="Cop_transporter"/>
</dbReference>
<comment type="caution">
    <text evidence="5">The sequence shown here is derived from an EMBL/GenBank/DDBJ whole genome shotgun (WGS) entry which is preliminary data.</text>
</comment>
<dbReference type="AlphaFoldDB" id="A0A5J4NS58"/>
<reference evidence="5 6" key="1">
    <citation type="journal article" date="2019" name="Gigascience">
        <title>Whole-genome sequence of the oriental lung fluke Paragonimus westermani.</title>
        <authorList>
            <person name="Oey H."/>
            <person name="Zakrzewski M."/>
            <person name="Narain K."/>
            <person name="Devi K.R."/>
            <person name="Agatsuma T."/>
            <person name="Nawaratna S."/>
            <person name="Gobert G.N."/>
            <person name="Jones M.K."/>
            <person name="Ragan M.A."/>
            <person name="McManus D.P."/>
            <person name="Krause L."/>
        </authorList>
    </citation>
    <scope>NUCLEOTIDE SEQUENCE [LARGE SCALE GENOMIC DNA]</scope>
    <source>
        <strain evidence="5 6">IND2009</strain>
    </source>
</reference>
<dbReference type="GO" id="GO:0016020">
    <property type="term" value="C:membrane"/>
    <property type="evidence" value="ECO:0007669"/>
    <property type="project" value="UniProtKB-SubCell"/>
</dbReference>
<organism evidence="5 6">
    <name type="scientific">Paragonimus westermani</name>
    <dbReference type="NCBI Taxonomy" id="34504"/>
    <lineage>
        <taxon>Eukaryota</taxon>
        <taxon>Metazoa</taxon>
        <taxon>Spiralia</taxon>
        <taxon>Lophotrochozoa</taxon>
        <taxon>Platyhelminthes</taxon>
        <taxon>Trematoda</taxon>
        <taxon>Digenea</taxon>
        <taxon>Plagiorchiida</taxon>
        <taxon>Troglotremata</taxon>
        <taxon>Troglotrematidae</taxon>
        <taxon>Paragonimus</taxon>
    </lineage>
</organism>
<proteinExistence type="inferred from homology"/>
<comment type="subcellular location">
    <subcellularLocation>
        <location evidence="4">Membrane</location>
        <topology evidence="4">Multi-pass membrane protein</topology>
    </subcellularLocation>
</comment>
<dbReference type="EMBL" id="QNGE01001093">
    <property type="protein sequence ID" value="KAA3678465.1"/>
    <property type="molecule type" value="Genomic_DNA"/>
</dbReference>
<evidence type="ECO:0000256" key="3">
    <source>
        <dbReference type="ARBA" id="ARBA00023136"/>
    </source>
</evidence>
<evidence type="ECO:0000256" key="1">
    <source>
        <dbReference type="ARBA" id="ARBA00022692"/>
    </source>
</evidence>
<dbReference type="GO" id="GO:0005375">
    <property type="term" value="F:copper ion transmembrane transporter activity"/>
    <property type="evidence" value="ECO:0007669"/>
    <property type="project" value="UniProtKB-UniRule"/>
</dbReference>
<keyword evidence="4" id="KW-0186">Copper</keyword>
<evidence type="ECO:0000313" key="6">
    <source>
        <dbReference type="Proteomes" id="UP000324629"/>
    </source>
</evidence>